<evidence type="ECO:0000256" key="8">
    <source>
        <dbReference type="ARBA" id="ARBA00023163"/>
    </source>
</evidence>
<keyword evidence="8" id="KW-0804">Transcription</keyword>
<dbReference type="InterPro" id="IPR002755">
    <property type="entry name" value="DNA_primase_S"/>
</dbReference>
<dbReference type="GO" id="GO:0006269">
    <property type="term" value="P:DNA replication, synthesis of primer"/>
    <property type="evidence" value="ECO:0007669"/>
    <property type="project" value="UniProtKB-KW"/>
</dbReference>
<dbReference type="EMBL" id="LWCA01000235">
    <property type="protein sequence ID" value="OAF69753.1"/>
    <property type="molecule type" value="Genomic_DNA"/>
</dbReference>
<evidence type="ECO:0000256" key="7">
    <source>
        <dbReference type="ARBA" id="ARBA00022723"/>
    </source>
</evidence>
<keyword evidence="7" id="KW-0479">Metal-binding</keyword>
<evidence type="ECO:0000313" key="10">
    <source>
        <dbReference type="EMBL" id="OAF69753.1"/>
    </source>
</evidence>
<evidence type="ECO:0000256" key="6">
    <source>
        <dbReference type="ARBA" id="ARBA00022705"/>
    </source>
</evidence>
<keyword evidence="6 9" id="KW-0235">DNA replication</keyword>
<dbReference type="CDD" id="cd04860">
    <property type="entry name" value="AE_Prim_S"/>
    <property type="match status" value="1"/>
</dbReference>
<keyword evidence="5" id="KW-0548">Nucleotidyltransferase</keyword>
<protein>
    <recommendedName>
        <fullName evidence="9">DNA primase</fullName>
        <ecNumber evidence="9">2.7.7.-</ecNumber>
    </recommendedName>
</protein>
<dbReference type="GO" id="GO:0046872">
    <property type="term" value="F:metal ion binding"/>
    <property type="evidence" value="ECO:0007669"/>
    <property type="project" value="UniProtKB-KW"/>
</dbReference>
<reference evidence="10 11" key="1">
    <citation type="submission" date="2016-04" db="EMBL/GenBank/DDBJ databases">
        <title>The genome of Intoshia linei affirms orthonectids as highly simplified spiralians.</title>
        <authorList>
            <person name="Mikhailov K.V."/>
            <person name="Slusarev G.S."/>
            <person name="Nikitin M.A."/>
            <person name="Logacheva M.D."/>
            <person name="Penin A."/>
            <person name="Aleoshin V."/>
            <person name="Panchin Y.V."/>
        </authorList>
    </citation>
    <scope>NUCLEOTIDE SEQUENCE [LARGE SCALE GENOMIC DNA]</scope>
    <source>
        <strain evidence="10">Intl2013</strain>
        <tissue evidence="10">Whole animal</tissue>
    </source>
</reference>
<keyword evidence="3 9" id="KW-0639">Primosome</keyword>
<comment type="caution">
    <text evidence="10">The sequence shown here is derived from an EMBL/GenBank/DDBJ whole genome shotgun (WGS) entry which is preliminary data.</text>
</comment>
<dbReference type="Pfam" id="PF01896">
    <property type="entry name" value="DNA_primase_S"/>
    <property type="match status" value="1"/>
</dbReference>
<sequence length="394" mass="46449">MDENLKLYYTKLFPAETLYQWFSYGNTDLFSKREFAYERNSFFNRNVGFENLLQFKNWLSKEIPMRIDIGGVSNIKIVDHKIMGNHEYVEKEMVLDIDMTDYDSVRHCCSEAKICDKCWPLIHMVIKIIDETLRDDFGFKLILWVYSGRRGVHCWICDKEARYLSQESRAAIVNYLTILNNDHIIDLTSSYKHPFLKRALKICSKYVESYLIQDQDFLGSETKMNHVFKKLNADVKSYLIQSLNQHKSSKERWDQLKVEIKNCAKKKLNIENLDDEIILQYCSPRLDVNVSKQLNHLLKCPFSVHPKTGRICVAIDSNNVEKFDPFNVPTIDQLIKEVNETSITNMQQFSHSKQTMLQMASSLGPTVLYFQKFIKQIEFENKRKQYQIDKSFVN</sequence>
<evidence type="ECO:0000313" key="11">
    <source>
        <dbReference type="Proteomes" id="UP000078046"/>
    </source>
</evidence>
<keyword evidence="11" id="KW-1185">Reference proteome</keyword>
<evidence type="ECO:0000256" key="9">
    <source>
        <dbReference type="RuleBase" id="RU003514"/>
    </source>
</evidence>
<dbReference type="AlphaFoldDB" id="A0A177B7Y5"/>
<evidence type="ECO:0000256" key="3">
    <source>
        <dbReference type="ARBA" id="ARBA00022515"/>
    </source>
</evidence>
<evidence type="ECO:0000256" key="2">
    <source>
        <dbReference type="ARBA" id="ARBA00022478"/>
    </source>
</evidence>
<evidence type="ECO:0000256" key="4">
    <source>
        <dbReference type="ARBA" id="ARBA00022679"/>
    </source>
</evidence>
<proteinExistence type="inferred from homology"/>
<comment type="similarity">
    <text evidence="1 9">Belongs to the eukaryotic-type primase small subunit family.</text>
</comment>
<evidence type="ECO:0000256" key="1">
    <source>
        <dbReference type="ARBA" id="ARBA00009762"/>
    </source>
</evidence>
<dbReference type="GO" id="GO:0005658">
    <property type="term" value="C:alpha DNA polymerase:primase complex"/>
    <property type="evidence" value="ECO:0007669"/>
    <property type="project" value="UniProtKB-ARBA"/>
</dbReference>
<dbReference type="InterPro" id="IPR014052">
    <property type="entry name" value="DNA_primase_ssu_euk/arc"/>
</dbReference>
<organism evidence="10 11">
    <name type="scientific">Intoshia linei</name>
    <dbReference type="NCBI Taxonomy" id="1819745"/>
    <lineage>
        <taxon>Eukaryota</taxon>
        <taxon>Metazoa</taxon>
        <taxon>Spiralia</taxon>
        <taxon>Lophotrochozoa</taxon>
        <taxon>Mesozoa</taxon>
        <taxon>Orthonectida</taxon>
        <taxon>Rhopaluridae</taxon>
        <taxon>Intoshia</taxon>
    </lineage>
</organism>
<keyword evidence="2 9" id="KW-0240">DNA-directed RNA polymerase</keyword>
<dbReference type="EC" id="2.7.7.-" evidence="9"/>
<evidence type="ECO:0000256" key="5">
    <source>
        <dbReference type="ARBA" id="ARBA00022695"/>
    </source>
</evidence>
<dbReference type="OrthoDB" id="19606at2759"/>
<keyword evidence="4 9" id="KW-0808">Transferase</keyword>
<dbReference type="GO" id="GO:0003899">
    <property type="term" value="F:DNA-directed RNA polymerase activity"/>
    <property type="evidence" value="ECO:0007669"/>
    <property type="project" value="InterPro"/>
</dbReference>
<dbReference type="PANTHER" id="PTHR10536">
    <property type="entry name" value="DNA PRIMASE SMALL SUBUNIT"/>
    <property type="match status" value="1"/>
</dbReference>
<accession>A0A177B7Y5</accession>
<dbReference type="Proteomes" id="UP000078046">
    <property type="component" value="Unassembled WGS sequence"/>
</dbReference>
<gene>
    <name evidence="10" type="ORF">A3Q56_02492</name>
</gene>
<dbReference type="SUPFAM" id="SSF56747">
    <property type="entry name" value="Prim-pol domain"/>
    <property type="match status" value="1"/>
</dbReference>
<name>A0A177B7Y5_9BILA</name>
<dbReference type="Gene3D" id="3.90.920.10">
    <property type="entry name" value="DNA primase, PRIM domain"/>
    <property type="match status" value="1"/>
</dbReference>
<dbReference type="NCBIfam" id="TIGR00335">
    <property type="entry name" value="primase_sml"/>
    <property type="match status" value="1"/>
</dbReference>